<evidence type="ECO:0000256" key="1">
    <source>
        <dbReference type="ARBA" id="ARBA00022801"/>
    </source>
</evidence>
<dbReference type="PANTHER" id="PTHR44533:SF4">
    <property type="entry name" value="DEAD_H RNA HELICASE, PUTATIVE-RELATED"/>
    <property type="match status" value="1"/>
</dbReference>
<accession>A0ABR1SR02</accession>
<dbReference type="InterPro" id="IPR052431">
    <property type="entry name" value="SKI2_subfamily_helicases"/>
</dbReference>
<evidence type="ECO:0000256" key="2">
    <source>
        <dbReference type="ARBA" id="ARBA00022806"/>
    </source>
</evidence>
<reference evidence="3 4" key="1">
    <citation type="submission" date="2023-01" db="EMBL/GenBank/DDBJ databases">
        <title>Analysis of 21 Apiospora genomes using comparative genomics revels a genus with tremendous synthesis potential of carbohydrate active enzymes and secondary metabolites.</title>
        <authorList>
            <person name="Sorensen T."/>
        </authorList>
    </citation>
    <scope>NUCLEOTIDE SEQUENCE [LARGE SCALE GENOMIC DNA]</scope>
    <source>
        <strain evidence="3 4">CBS 135458</strain>
    </source>
</reference>
<comment type="caution">
    <text evidence="3">The sequence shown here is derived from an EMBL/GenBank/DDBJ whole genome shotgun (WGS) entry which is preliminary data.</text>
</comment>
<dbReference type="EMBL" id="JAQQWL010000018">
    <property type="protein sequence ID" value="KAK8036759.1"/>
    <property type="molecule type" value="Genomic_DNA"/>
</dbReference>
<keyword evidence="4" id="KW-1185">Reference proteome</keyword>
<evidence type="ECO:0000313" key="4">
    <source>
        <dbReference type="Proteomes" id="UP001480595"/>
    </source>
</evidence>
<keyword evidence="2" id="KW-0067">ATP-binding</keyword>
<gene>
    <name evidence="3" type="ORF">PG994_015256</name>
</gene>
<dbReference type="Proteomes" id="UP001480595">
    <property type="component" value="Unassembled WGS sequence"/>
</dbReference>
<proteinExistence type="predicted"/>
<dbReference type="RefSeq" id="XP_066707577.1">
    <property type="nucleotide sequence ID" value="XM_066866663.1"/>
</dbReference>
<keyword evidence="1" id="KW-0378">Hydrolase</keyword>
<keyword evidence="2" id="KW-0547">Nucleotide-binding</keyword>
<dbReference type="GeneID" id="92099728"/>
<organism evidence="3 4">
    <name type="scientific">Apiospora phragmitis</name>
    <dbReference type="NCBI Taxonomy" id="2905665"/>
    <lineage>
        <taxon>Eukaryota</taxon>
        <taxon>Fungi</taxon>
        <taxon>Dikarya</taxon>
        <taxon>Ascomycota</taxon>
        <taxon>Pezizomycotina</taxon>
        <taxon>Sordariomycetes</taxon>
        <taxon>Xylariomycetidae</taxon>
        <taxon>Amphisphaeriales</taxon>
        <taxon>Apiosporaceae</taxon>
        <taxon>Apiospora</taxon>
    </lineage>
</organism>
<evidence type="ECO:0000313" key="3">
    <source>
        <dbReference type="EMBL" id="KAK8036759.1"/>
    </source>
</evidence>
<protein>
    <submittedName>
        <fullName evidence="3">Uncharacterized protein</fullName>
    </submittedName>
</protein>
<name>A0ABR1SR02_9PEZI</name>
<dbReference type="PANTHER" id="PTHR44533">
    <property type="entry name" value="DEAD/H RNA HELICASE, PUTATIVE-RELATED"/>
    <property type="match status" value="1"/>
</dbReference>
<keyword evidence="2" id="KW-0347">Helicase</keyword>
<sequence>MEEIVLVLAHLFCRNACDKYENQAWLRNIVRPSASVVLLPNIPESAAPMLEKPNAETLHVFKNYVATCVPASGRGPDNRLPLTKLKPNIRSPFVSLSAFTDDFAITGELCGTVRDSVYLDDSDIPYIPIAPHETGGVPWNAYLYEFLKYGDYEALVRANGIRRGDVWFRLKDFSLILATITTSLANFLNNADTDDAETMLNVCDAGDDLEELGAEDIPTGAEGGQLLEEQSEDAGEPERPTWATDGSLANVYRDFEMVRQEFDHKFVNTWA</sequence>